<dbReference type="SUPFAM" id="SSF53335">
    <property type="entry name" value="S-adenosyl-L-methionine-dependent methyltransferases"/>
    <property type="match status" value="1"/>
</dbReference>
<reference evidence="3" key="1">
    <citation type="submission" date="2020-02" db="EMBL/GenBank/DDBJ databases">
        <authorList>
            <person name="Meier V. D."/>
        </authorList>
    </citation>
    <scope>NUCLEOTIDE SEQUENCE</scope>
    <source>
        <strain evidence="3">AVDCRST_MAG89</strain>
    </source>
</reference>
<dbReference type="GO" id="GO:0006596">
    <property type="term" value="P:polyamine biosynthetic process"/>
    <property type="evidence" value="ECO:0007669"/>
    <property type="project" value="UniProtKB-KW"/>
</dbReference>
<name>A0A6J4KXG3_9BACT</name>
<proteinExistence type="predicted"/>
<accession>A0A6J4KXG3</accession>
<dbReference type="InterPro" id="IPR029063">
    <property type="entry name" value="SAM-dependent_MTases_sf"/>
</dbReference>
<dbReference type="PANTHER" id="PTHR43317">
    <property type="entry name" value="THERMOSPERMINE SYNTHASE ACAULIS5"/>
    <property type="match status" value="1"/>
</dbReference>
<organism evidence="3">
    <name type="scientific">uncultured Gemmatimonadota bacterium</name>
    <dbReference type="NCBI Taxonomy" id="203437"/>
    <lineage>
        <taxon>Bacteria</taxon>
        <taxon>Pseudomonadati</taxon>
        <taxon>Gemmatimonadota</taxon>
        <taxon>environmental samples</taxon>
    </lineage>
</organism>
<evidence type="ECO:0008006" key="4">
    <source>
        <dbReference type="Google" id="ProtNLM"/>
    </source>
</evidence>
<sequence>EETPYGVVRVAEMVQAGGRRQRELRLYVNDELESGELERTGAPTFGYIAAAERLLRDTTSNGAAYLFLGGGACTLPRRIAEDDPGARITVVELDPAITRAAYRWFGLRPEHGLAILHGDARAVASALPRGGWDRLVVDVYGGDEMVPAHLATVEALEAFGALLKPGGLVLVNVIGVAAGAGECRFWSTVHTLAAVFPSVRLYHQLGRDYPERQNFLLAASAEAGASLPARAGHFDAWPADEWPRLPCAAVLRDRAGDEAPRAAPPERERGARVEPASAD</sequence>
<keyword evidence="1" id="KW-0620">Polyamine biosynthesis</keyword>
<feature type="compositionally biased region" description="Basic and acidic residues" evidence="2">
    <location>
        <begin position="256"/>
        <end position="272"/>
    </location>
</feature>
<dbReference type="AlphaFoldDB" id="A0A6J4KXG3"/>
<evidence type="ECO:0000256" key="2">
    <source>
        <dbReference type="SAM" id="MobiDB-lite"/>
    </source>
</evidence>
<evidence type="ECO:0000313" key="3">
    <source>
        <dbReference type="EMBL" id="CAA9317989.1"/>
    </source>
</evidence>
<feature type="region of interest" description="Disordered" evidence="2">
    <location>
        <begin position="256"/>
        <end position="279"/>
    </location>
</feature>
<dbReference type="NCBIfam" id="NF037959">
    <property type="entry name" value="MFS_SpdSyn"/>
    <property type="match status" value="1"/>
</dbReference>
<protein>
    <recommendedName>
        <fullName evidence="4">PABS domain-containing protein</fullName>
    </recommendedName>
</protein>
<gene>
    <name evidence="3" type="ORF">AVDCRST_MAG89-1502</name>
</gene>
<feature type="non-terminal residue" evidence="3">
    <location>
        <position position="1"/>
    </location>
</feature>
<dbReference type="EMBL" id="CADCTV010000329">
    <property type="protein sequence ID" value="CAA9317989.1"/>
    <property type="molecule type" value="Genomic_DNA"/>
</dbReference>
<dbReference type="CDD" id="cd02440">
    <property type="entry name" value="AdoMet_MTases"/>
    <property type="match status" value="1"/>
</dbReference>
<evidence type="ECO:0000256" key="1">
    <source>
        <dbReference type="ARBA" id="ARBA00023115"/>
    </source>
</evidence>
<dbReference type="PANTHER" id="PTHR43317:SF1">
    <property type="entry name" value="THERMOSPERMINE SYNTHASE ACAULIS5"/>
    <property type="match status" value="1"/>
</dbReference>
<dbReference type="Gene3D" id="3.40.50.150">
    <property type="entry name" value="Vaccinia Virus protein VP39"/>
    <property type="match status" value="1"/>
</dbReference>